<keyword evidence="3" id="KW-1185">Reference proteome</keyword>
<dbReference type="EMBL" id="KZ678129">
    <property type="protein sequence ID" value="PSN73023.1"/>
    <property type="molecule type" value="Genomic_DNA"/>
</dbReference>
<dbReference type="AlphaFoldDB" id="A0A2T2P614"/>
<name>A0A2T2P614_CORCC</name>
<evidence type="ECO:0000313" key="2">
    <source>
        <dbReference type="EMBL" id="PSN73023.1"/>
    </source>
</evidence>
<dbReference type="Proteomes" id="UP000240883">
    <property type="component" value="Unassembled WGS sequence"/>
</dbReference>
<protein>
    <submittedName>
        <fullName evidence="2">Uncharacterized protein</fullName>
    </submittedName>
</protein>
<proteinExistence type="predicted"/>
<reference evidence="2 3" key="1">
    <citation type="journal article" date="2018" name="Front. Microbiol.">
        <title>Genome-Wide Analysis of Corynespora cassiicola Leaf Fall Disease Putative Effectors.</title>
        <authorList>
            <person name="Lopez D."/>
            <person name="Ribeiro S."/>
            <person name="Label P."/>
            <person name="Fumanal B."/>
            <person name="Venisse J.S."/>
            <person name="Kohler A."/>
            <person name="de Oliveira R.R."/>
            <person name="Labutti K."/>
            <person name="Lipzen A."/>
            <person name="Lail K."/>
            <person name="Bauer D."/>
            <person name="Ohm R.A."/>
            <person name="Barry K.W."/>
            <person name="Spatafora J."/>
            <person name="Grigoriev I.V."/>
            <person name="Martin F.M."/>
            <person name="Pujade-Renaud V."/>
        </authorList>
    </citation>
    <scope>NUCLEOTIDE SEQUENCE [LARGE SCALE GENOMIC DNA]</scope>
    <source>
        <strain evidence="2 3">Philippines</strain>
    </source>
</reference>
<evidence type="ECO:0000256" key="1">
    <source>
        <dbReference type="SAM" id="MobiDB-lite"/>
    </source>
</evidence>
<feature type="region of interest" description="Disordered" evidence="1">
    <location>
        <begin position="1"/>
        <end position="21"/>
    </location>
</feature>
<organism evidence="2 3">
    <name type="scientific">Corynespora cassiicola Philippines</name>
    <dbReference type="NCBI Taxonomy" id="1448308"/>
    <lineage>
        <taxon>Eukaryota</taxon>
        <taxon>Fungi</taxon>
        <taxon>Dikarya</taxon>
        <taxon>Ascomycota</taxon>
        <taxon>Pezizomycotina</taxon>
        <taxon>Dothideomycetes</taxon>
        <taxon>Pleosporomycetidae</taxon>
        <taxon>Pleosporales</taxon>
        <taxon>Corynesporascaceae</taxon>
        <taxon>Corynespora</taxon>
    </lineage>
</organism>
<evidence type="ECO:0000313" key="3">
    <source>
        <dbReference type="Proteomes" id="UP000240883"/>
    </source>
</evidence>
<sequence length="224" mass="24197">MRTGVAHIQPAAPSGTRRQQTGRCTMGHGWCCVERWSRAAAGLRACCGQGRGQWRCLLVRLEMAVPGSSQRRQRRQQLTERAICDLRQEEVGAHLRARNKANGAGLSDNLTRLAMDHGPVPRRTQPRALLSTHRVCLHSAAASALAAASAAGGRQSAAVERAQHSRSSGGSMAASWQHSLAAAIPTQCSRIRLVGCRPLISLWRLVTPFIFTQEGALSGWGSQH</sequence>
<accession>A0A2T2P614</accession>
<gene>
    <name evidence="2" type="ORF">BS50DRAFT_176606</name>
</gene>